<comment type="caution">
    <text evidence="2">The sequence shown here is derived from an EMBL/GenBank/DDBJ whole genome shotgun (WGS) entry which is preliminary data.</text>
</comment>
<reference evidence="2 3" key="1">
    <citation type="submission" date="2018-05" db="EMBL/GenBank/DDBJ databases">
        <title>Acuticoccus sediminis sp. nov., isolated from deep-sea sediment of Indian Ocean.</title>
        <authorList>
            <person name="Liu X."/>
            <person name="Lai Q."/>
            <person name="Du Y."/>
            <person name="Sun F."/>
            <person name="Zhang X."/>
            <person name="Wang S."/>
            <person name="Shao Z."/>
        </authorList>
    </citation>
    <scope>NUCLEOTIDE SEQUENCE [LARGE SCALE GENOMIC DNA]</scope>
    <source>
        <strain evidence="2 3">PTG4-2</strain>
    </source>
</reference>
<evidence type="ECO:0000313" key="2">
    <source>
        <dbReference type="EMBL" id="RAH96296.1"/>
    </source>
</evidence>
<evidence type="ECO:0000256" key="1">
    <source>
        <dbReference type="SAM" id="SignalP"/>
    </source>
</evidence>
<proteinExistence type="predicted"/>
<feature type="signal peptide" evidence="1">
    <location>
        <begin position="1"/>
        <end position="29"/>
    </location>
</feature>
<evidence type="ECO:0008006" key="4">
    <source>
        <dbReference type="Google" id="ProtNLM"/>
    </source>
</evidence>
<dbReference type="EMBL" id="QHHQ01000014">
    <property type="protein sequence ID" value="RAH96296.1"/>
    <property type="molecule type" value="Genomic_DNA"/>
</dbReference>
<keyword evidence="1" id="KW-0732">Signal</keyword>
<feature type="chain" id="PRO_5032336663" description="Secreted protein" evidence="1">
    <location>
        <begin position="30"/>
        <end position="190"/>
    </location>
</feature>
<dbReference type="OrthoDB" id="6197542at2"/>
<sequence>MKHSSRWLVIGSAVLAIGATTLPAPTAQAASAYDIDCKLILCLAGGFPAGCADAFEHMIDRITSVPPKSPIGLCLMSDGTPYDNYDVDYGWLSATSPEAFSCPEDKQLHHEVRNEDYRTEVRAFCYTSSISYGAGDDGTTVYFGKSAPERHTLRTHIVVEPGTDAAYSPGWQQWDTGVQYGGGVVNVITY</sequence>
<organism evidence="2 3">
    <name type="scientific">Acuticoccus sediminis</name>
    <dbReference type="NCBI Taxonomy" id="2184697"/>
    <lineage>
        <taxon>Bacteria</taxon>
        <taxon>Pseudomonadati</taxon>
        <taxon>Pseudomonadota</taxon>
        <taxon>Alphaproteobacteria</taxon>
        <taxon>Hyphomicrobiales</taxon>
        <taxon>Amorphaceae</taxon>
        <taxon>Acuticoccus</taxon>
    </lineage>
</organism>
<dbReference type="AlphaFoldDB" id="A0A8B2NKD4"/>
<evidence type="ECO:0000313" key="3">
    <source>
        <dbReference type="Proteomes" id="UP000249590"/>
    </source>
</evidence>
<keyword evidence="3" id="KW-1185">Reference proteome</keyword>
<dbReference type="RefSeq" id="WP_111352559.1">
    <property type="nucleotide sequence ID" value="NZ_QHHQ01000014.1"/>
</dbReference>
<protein>
    <recommendedName>
        <fullName evidence="4">Secreted protein</fullName>
    </recommendedName>
</protein>
<accession>A0A8B2NKD4</accession>
<dbReference type="Proteomes" id="UP000249590">
    <property type="component" value="Unassembled WGS sequence"/>
</dbReference>
<gene>
    <name evidence="2" type="ORF">DLJ53_32875</name>
</gene>
<name>A0A8B2NKD4_9HYPH</name>